<keyword evidence="10" id="KW-0285">Flavoprotein</keyword>
<dbReference type="Gene3D" id="3.90.1170.50">
    <property type="entry name" value="Aldehyde oxidase/xanthine dehydrogenase, a/b hammerhead"/>
    <property type="match status" value="1"/>
</dbReference>
<proteinExistence type="inferred from homology"/>
<dbReference type="GO" id="GO:0043546">
    <property type="term" value="F:molybdopterin cofactor binding"/>
    <property type="evidence" value="ECO:0007669"/>
    <property type="project" value="InterPro"/>
</dbReference>
<dbReference type="InterPro" id="IPR000674">
    <property type="entry name" value="Ald_Oxase/Xan_DH_a/b"/>
</dbReference>
<evidence type="ECO:0000256" key="11">
    <source>
        <dbReference type="PIRSR" id="PIRSR000127-3"/>
    </source>
</evidence>
<organism evidence="13 14">
    <name type="scientific">Folsomia candida</name>
    <name type="common">Springtail</name>
    <dbReference type="NCBI Taxonomy" id="158441"/>
    <lineage>
        <taxon>Eukaryota</taxon>
        <taxon>Metazoa</taxon>
        <taxon>Ecdysozoa</taxon>
        <taxon>Arthropoda</taxon>
        <taxon>Hexapoda</taxon>
        <taxon>Collembola</taxon>
        <taxon>Entomobryomorpha</taxon>
        <taxon>Isotomoidea</taxon>
        <taxon>Isotomidae</taxon>
        <taxon>Proisotominae</taxon>
        <taxon>Folsomia</taxon>
    </lineage>
</organism>
<dbReference type="EMBL" id="LNIX01000003">
    <property type="protein sequence ID" value="OXA57862.1"/>
    <property type="molecule type" value="Genomic_DNA"/>
</dbReference>
<protein>
    <submittedName>
        <fullName evidence="13">Xanthine dehydrogenase/oxidase</fullName>
    </submittedName>
</protein>
<keyword evidence="14" id="KW-1185">Reference proteome</keyword>
<dbReference type="CDD" id="cd00207">
    <property type="entry name" value="fer2"/>
    <property type="match status" value="1"/>
</dbReference>
<dbReference type="GO" id="GO:0051537">
    <property type="term" value="F:2 iron, 2 sulfur cluster binding"/>
    <property type="evidence" value="ECO:0007669"/>
    <property type="project" value="UniProtKB-KW"/>
</dbReference>
<dbReference type="InterPro" id="IPR002888">
    <property type="entry name" value="2Fe-2S-bd"/>
</dbReference>
<keyword evidence="2 11" id="KW-0500">Molybdenum</keyword>
<dbReference type="InterPro" id="IPR006058">
    <property type="entry name" value="2Fe2S_fd_BS"/>
</dbReference>
<sequence length="1075" mass="119457">MAWMHRKRDTHHPFLLLVNGKLIRDESIDPAWSLAFYLRENHIKGVKVGCNQGGCGACTVLISRYYKEEDQFRHYSANACITPIASVHGSHIMTVEYLSDAKENTCHVIQDAIVKGCASQCGFCTPGMIMSLLAMAYTEPDTRLNITQIKKAIQGYRSILQAFQNVSLCNSKAVNDIEDIGKGIQMFESQRTVVPHDMSTIGGCLSVDNSASDLQTLANALEWSALYFNPVSQAHSEIKSAFPTHPQSQSIIVNVKIPFTMMNEYTWAYKLSRRRFFDTAILNIASKTQVIPADNADAKIFKINLSFGGSAIKRFSLLFTYGTKPEDLSSELFIKMNNDIQKEISSHLNTHMYSITYISALAKNLLKKLYEYLHDALHPSVSSIHQDPDEMALTQLKATQMIGTTKLKDQIDTDLVWRAIPHESAYKHATGEAVYCDDIPGFKNELFLELVWSKRAHAFLKKVDVSKSLEIEGVVGFISHEDLKDKNMFGIIVKDEEIFASEKVRCVGQLIGALVATTPSKAKLAAELVDIQYIDCHPRILTISDAIGYKSFFDEHSTSLKVGDVDSALENSEHVIADEIKLGGQIHFYMEPQSAIAIPKGEDGEMELIVATQNPAEVQLLVSRTLGISQSKVVVRVKRVGGGFGGKDSRCALVALPCAVAAKKFGKPVRCILERRTDMIISGKREPFLAKYEVGFNSDGRLHAIRMNIYSNAGLSLDASSVSIERAVLNLDNAYHIPNLDVFGVPCKSNKPSNTVFRGPGTVQGSHFIENILDRIAANLNKDPADVRLVNMYKESDYTPYGQLLENSTIRQCWDECIESSSYYERRKEAELYNSTHLYRKRGLYLIPCHFGIGYIYLPLNQAGALVHIYRDGSVLLSIGGVEIGQGLNSKMIQILKSTVDSNHELQNLVTECNSKGFVNKQSSTILINCFVTKLIEIKGPSPSTADQRLFAISILNILPCWRYPQSAEGIVTDDFGNLLTTGTSSYKIPTALDIPLEFNVSFLEGSSNPKAIYSSKTVGEPPFILANSVYFAIKDAVRQFRKQLGMDTKFKMDSPATVEKVLDACNDLYEPLIV</sequence>
<dbReference type="Gene3D" id="1.10.150.120">
    <property type="entry name" value="[2Fe-2S]-binding domain"/>
    <property type="match status" value="1"/>
</dbReference>
<dbReference type="Pfam" id="PF00111">
    <property type="entry name" value="Fer2"/>
    <property type="match status" value="1"/>
</dbReference>
<evidence type="ECO:0000256" key="4">
    <source>
        <dbReference type="ARBA" id="ARBA00022723"/>
    </source>
</evidence>
<dbReference type="PIRSF" id="PIRSF000127">
    <property type="entry name" value="Xanthine_DH"/>
    <property type="match status" value="1"/>
</dbReference>
<dbReference type="Pfam" id="PF01799">
    <property type="entry name" value="Fer2_2"/>
    <property type="match status" value="1"/>
</dbReference>
<dbReference type="PROSITE" id="PS00559">
    <property type="entry name" value="MOLYBDOPTERIN_EUK"/>
    <property type="match status" value="1"/>
</dbReference>
<dbReference type="InterPro" id="IPR012675">
    <property type="entry name" value="Beta-grasp_dom_sf"/>
</dbReference>
<comment type="cofactor">
    <cofactor evidence="10">
        <name>FAD</name>
        <dbReference type="ChEBI" id="CHEBI:57692"/>
    </cofactor>
</comment>
<dbReference type="SUPFAM" id="SSF54665">
    <property type="entry name" value="CO dehydrogenase molybdoprotein N-domain-like"/>
    <property type="match status" value="1"/>
</dbReference>
<evidence type="ECO:0000256" key="5">
    <source>
        <dbReference type="ARBA" id="ARBA00023002"/>
    </source>
</evidence>
<dbReference type="Gene3D" id="3.30.365.10">
    <property type="entry name" value="Aldehyde oxidase/xanthine dehydrogenase, molybdopterin binding domain"/>
    <property type="match status" value="5"/>
</dbReference>
<comment type="cofactor">
    <cofactor evidence="11">
        <name>Mo-molybdopterin</name>
        <dbReference type="ChEBI" id="CHEBI:71302"/>
    </cofactor>
    <text evidence="11">Binds 1 Mo-molybdopterin (Mo-MPT) cofactor per subunit.</text>
</comment>
<dbReference type="InterPro" id="IPR001041">
    <property type="entry name" value="2Fe-2S_ferredoxin-type"/>
</dbReference>
<evidence type="ECO:0000256" key="6">
    <source>
        <dbReference type="ARBA" id="ARBA00023004"/>
    </source>
</evidence>
<evidence type="ECO:0000313" key="14">
    <source>
        <dbReference type="Proteomes" id="UP000198287"/>
    </source>
</evidence>
<evidence type="ECO:0000256" key="7">
    <source>
        <dbReference type="ARBA" id="ARBA00023014"/>
    </source>
</evidence>
<feature type="active site" description="Proton acceptor" evidence="9">
    <location>
        <position position="1021"/>
    </location>
</feature>
<keyword evidence="5" id="KW-0560">Oxidoreductase</keyword>
<dbReference type="InterPro" id="IPR036856">
    <property type="entry name" value="Ald_Oxase/Xan_DH_a/b_sf"/>
</dbReference>
<dbReference type="OMA" id="EYTWAYK"/>
<evidence type="ECO:0000259" key="12">
    <source>
        <dbReference type="PROSITE" id="PS51085"/>
    </source>
</evidence>
<feature type="binding site" evidence="10">
    <location>
        <position position="213"/>
    </location>
    <ligand>
        <name>FAD</name>
        <dbReference type="ChEBI" id="CHEBI:57692"/>
    </ligand>
</feature>
<comment type="similarity">
    <text evidence="1">Belongs to the xanthine dehydrogenase family.</text>
</comment>
<dbReference type="Proteomes" id="UP000198287">
    <property type="component" value="Unassembled WGS sequence"/>
</dbReference>
<dbReference type="SUPFAM" id="SSF47741">
    <property type="entry name" value="CO dehydrogenase ISP C-domain like"/>
    <property type="match status" value="1"/>
</dbReference>
<dbReference type="STRING" id="158441.A0A226EJP8"/>
<dbReference type="InterPro" id="IPR022407">
    <property type="entry name" value="OxRdtase_Mopterin_BS"/>
</dbReference>
<feature type="binding site" evidence="10">
    <location>
        <position position="726"/>
    </location>
    <ligand>
        <name>substrate</name>
    </ligand>
</feature>
<accession>A0A226EJP8</accession>
<keyword evidence="3" id="KW-0001">2Fe-2S</keyword>
<name>A0A226EJP8_FOLCA</name>
<reference evidence="13 14" key="1">
    <citation type="submission" date="2015-12" db="EMBL/GenBank/DDBJ databases">
        <title>The genome of Folsomia candida.</title>
        <authorList>
            <person name="Faddeeva A."/>
            <person name="Derks M.F."/>
            <person name="Anvar Y."/>
            <person name="Smit S."/>
            <person name="Van Straalen N."/>
            <person name="Roelofs D."/>
        </authorList>
    </citation>
    <scope>NUCLEOTIDE SEQUENCE [LARGE SCALE GENOMIC DNA]</scope>
    <source>
        <strain evidence="13 14">VU population</strain>
        <tissue evidence="13">Whole body</tissue>
    </source>
</reference>
<dbReference type="PANTHER" id="PTHR45444">
    <property type="entry name" value="XANTHINE DEHYDROGENASE"/>
    <property type="match status" value="1"/>
</dbReference>
<feature type="domain" description="2Fe-2S ferredoxin-type" evidence="12">
    <location>
        <begin position="12"/>
        <end position="98"/>
    </location>
</feature>
<feature type="binding site" evidence="11">
    <location>
        <position position="644"/>
    </location>
    <ligand>
        <name>Mo-molybdopterin</name>
        <dbReference type="ChEBI" id="CHEBI:71302"/>
    </ligand>
    <ligandPart>
        <name>Mo</name>
        <dbReference type="ChEBI" id="CHEBI:28685"/>
    </ligandPart>
</feature>
<dbReference type="SMART" id="SM01008">
    <property type="entry name" value="Ald_Xan_dh_C"/>
    <property type="match status" value="1"/>
</dbReference>
<evidence type="ECO:0000256" key="9">
    <source>
        <dbReference type="PIRSR" id="PIRSR000127-1"/>
    </source>
</evidence>
<dbReference type="InterPro" id="IPR016208">
    <property type="entry name" value="Ald_Oxase/xanthine_DH-like"/>
</dbReference>
<dbReference type="FunFam" id="3.90.1170.50:FF:000001">
    <property type="entry name" value="Aldehyde oxidase 1"/>
    <property type="match status" value="1"/>
</dbReference>
<dbReference type="FunFam" id="3.30.365.10:FF:000001">
    <property type="entry name" value="Xanthine dehydrogenase oxidase"/>
    <property type="match status" value="1"/>
</dbReference>
<dbReference type="PROSITE" id="PS51085">
    <property type="entry name" value="2FE2S_FER_2"/>
    <property type="match status" value="1"/>
</dbReference>
<dbReference type="InterPro" id="IPR046867">
    <property type="entry name" value="AldOxase/xan_DH_MoCoBD2"/>
</dbReference>
<keyword evidence="7" id="KW-0411">Iron-sulfur</keyword>
<dbReference type="Pfam" id="PF02738">
    <property type="entry name" value="MoCoBD_1"/>
    <property type="match status" value="1"/>
</dbReference>
<keyword evidence="6" id="KW-0408">Iron</keyword>
<dbReference type="PANTHER" id="PTHR45444:SF3">
    <property type="entry name" value="XANTHINE DEHYDROGENASE"/>
    <property type="match status" value="1"/>
</dbReference>
<feature type="binding site" evidence="10">
    <location>
        <position position="270"/>
    </location>
    <ligand>
        <name>FAD</name>
        <dbReference type="ChEBI" id="CHEBI:57692"/>
    </ligand>
</feature>
<dbReference type="GO" id="GO:0016491">
    <property type="term" value="F:oxidoreductase activity"/>
    <property type="evidence" value="ECO:0007669"/>
    <property type="project" value="UniProtKB-KW"/>
</dbReference>
<dbReference type="OrthoDB" id="8300278at2759"/>
<gene>
    <name evidence="13" type="ORF">Fcan01_07520</name>
</gene>
<dbReference type="Pfam" id="PF01315">
    <property type="entry name" value="Ald_Xan_dh_C"/>
    <property type="match status" value="1"/>
</dbReference>
<dbReference type="Gene3D" id="3.10.20.30">
    <property type="match status" value="1"/>
</dbReference>
<dbReference type="PROSITE" id="PS00197">
    <property type="entry name" value="2FE2S_FER_1"/>
    <property type="match status" value="1"/>
</dbReference>
<dbReference type="SUPFAM" id="SSF56003">
    <property type="entry name" value="Molybdenum cofactor-binding domain"/>
    <property type="match status" value="1"/>
</dbReference>
<evidence type="ECO:0000256" key="10">
    <source>
        <dbReference type="PIRSR" id="PIRSR000127-2"/>
    </source>
</evidence>
<evidence type="ECO:0000256" key="2">
    <source>
        <dbReference type="ARBA" id="ARBA00022505"/>
    </source>
</evidence>
<evidence type="ECO:0000256" key="1">
    <source>
        <dbReference type="ARBA" id="ARBA00006849"/>
    </source>
</evidence>
<dbReference type="InterPro" id="IPR036010">
    <property type="entry name" value="2Fe-2S_ferredoxin-like_sf"/>
</dbReference>
<evidence type="ECO:0000256" key="3">
    <source>
        <dbReference type="ARBA" id="ARBA00022714"/>
    </source>
</evidence>
<comment type="cofactor">
    <cofactor evidence="8">
        <name>[2Fe-2S] cluster</name>
        <dbReference type="ChEBI" id="CHEBI:190135"/>
    </cofactor>
</comment>
<comment type="caution">
    <text evidence="13">The sequence shown here is derived from an EMBL/GenBank/DDBJ whole genome shotgun (WGS) entry which is preliminary data.</text>
</comment>
<keyword evidence="10" id="KW-0274">FAD</keyword>
<feature type="binding site" evidence="11">
    <location>
        <position position="758"/>
    </location>
    <ligand>
        <name>Mo-molybdopterin</name>
        <dbReference type="ChEBI" id="CHEBI:71302"/>
    </ligand>
    <ligandPart>
        <name>Mo</name>
        <dbReference type="ChEBI" id="CHEBI:28685"/>
    </ligandPart>
</feature>
<feature type="binding site" evidence="11">
    <location>
        <position position="613"/>
    </location>
    <ligand>
        <name>Mo-molybdopterin</name>
        <dbReference type="ChEBI" id="CHEBI:71302"/>
    </ligand>
    <ligandPart>
        <name>Mo</name>
        <dbReference type="ChEBI" id="CHEBI:28685"/>
    </ligandPart>
</feature>
<dbReference type="InterPro" id="IPR036884">
    <property type="entry name" value="2Fe-2S-bd_dom_sf"/>
</dbReference>
<evidence type="ECO:0000256" key="8">
    <source>
        <dbReference type="ARBA" id="ARBA00034078"/>
    </source>
</evidence>
<dbReference type="AlphaFoldDB" id="A0A226EJP8"/>
<dbReference type="InterPro" id="IPR037165">
    <property type="entry name" value="AldOxase/xan_DH_Mopterin-bd_sf"/>
</dbReference>
<dbReference type="GO" id="GO:0005506">
    <property type="term" value="F:iron ion binding"/>
    <property type="evidence" value="ECO:0007669"/>
    <property type="project" value="InterPro"/>
</dbReference>
<keyword evidence="4 11" id="KW-0479">Metal-binding</keyword>
<dbReference type="Pfam" id="PF20256">
    <property type="entry name" value="MoCoBD_2"/>
    <property type="match status" value="1"/>
</dbReference>
<evidence type="ECO:0000313" key="13">
    <source>
        <dbReference type="EMBL" id="OXA57862.1"/>
    </source>
</evidence>
<dbReference type="SUPFAM" id="SSF54292">
    <property type="entry name" value="2Fe-2S ferredoxin-like"/>
    <property type="match status" value="1"/>
</dbReference>
<dbReference type="InterPro" id="IPR008274">
    <property type="entry name" value="AldOxase/xan_DH_MoCoBD1"/>
</dbReference>